<evidence type="ECO:0000256" key="2">
    <source>
        <dbReference type="SAM" id="SignalP"/>
    </source>
</evidence>
<feature type="compositionally biased region" description="Low complexity" evidence="1">
    <location>
        <begin position="57"/>
        <end position="108"/>
    </location>
</feature>
<proteinExistence type="predicted"/>
<reference evidence="3 4" key="1">
    <citation type="submission" date="2012-06" db="EMBL/GenBank/DDBJ databases">
        <title>Finished chromosome of genome of Chroococcidiopsis thermalis PCC 7203.</title>
        <authorList>
            <consortium name="US DOE Joint Genome Institute"/>
            <person name="Gugger M."/>
            <person name="Coursin T."/>
            <person name="Rippka R."/>
            <person name="Tandeau De Marsac N."/>
            <person name="Huntemann M."/>
            <person name="Wei C.-L."/>
            <person name="Han J."/>
            <person name="Detter J.C."/>
            <person name="Han C."/>
            <person name="Tapia R."/>
            <person name="Davenport K."/>
            <person name="Daligault H."/>
            <person name="Erkkila T."/>
            <person name="Gu W."/>
            <person name="Munk A.C.C."/>
            <person name="Teshima H."/>
            <person name="Xu Y."/>
            <person name="Chain P."/>
            <person name="Chen A."/>
            <person name="Krypides N."/>
            <person name="Mavromatis K."/>
            <person name="Markowitz V."/>
            <person name="Szeto E."/>
            <person name="Ivanova N."/>
            <person name="Mikhailova N."/>
            <person name="Ovchinnikova G."/>
            <person name="Pagani I."/>
            <person name="Pati A."/>
            <person name="Goodwin L."/>
            <person name="Peters L."/>
            <person name="Pitluck S."/>
            <person name="Woyke T."/>
            <person name="Kerfeld C."/>
        </authorList>
    </citation>
    <scope>NUCLEOTIDE SEQUENCE [LARGE SCALE GENOMIC DNA]</scope>
    <source>
        <strain evidence="3 4">PCC 7203</strain>
    </source>
</reference>
<feature type="signal peptide" evidence="2">
    <location>
        <begin position="1"/>
        <end position="22"/>
    </location>
</feature>
<feature type="region of interest" description="Disordered" evidence="1">
    <location>
        <begin position="52"/>
        <end position="131"/>
    </location>
</feature>
<name>K9TZX7_CHRTP</name>
<feature type="chain" id="PRO_5003936850" description="Outer membrane protein beta-barrel domain-containing protein" evidence="2">
    <location>
        <begin position="23"/>
        <end position="266"/>
    </location>
</feature>
<evidence type="ECO:0000313" key="4">
    <source>
        <dbReference type="Proteomes" id="UP000010384"/>
    </source>
</evidence>
<dbReference type="OrthoDB" id="509458at2"/>
<keyword evidence="2" id="KW-0732">Signal</keyword>
<accession>K9TZX7</accession>
<evidence type="ECO:0000313" key="3">
    <source>
        <dbReference type="EMBL" id="AFY88140.1"/>
    </source>
</evidence>
<gene>
    <name evidence="3" type="ORF">Chro_2666</name>
</gene>
<organism evidence="3 4">
    <name type="scientific">Chroococcidiopsis thermalis (strain PCC 7203)</name>
    <dbReference type="NCBI Taxonomy" id="251229"/>
    <lineage>
        <taxon>Bacteria</taxon>
        <taxon>Bacillati</taxon>
        <taxon>Cyanobacteriota</taxon>
        <taxon>Cyanophyceae</taxon>
        <taxon>Chroococcidiopsidales</taxon>
        <taxon>Chroococcidiopsidaceae</taxon>
        <taxon>Chroococcidiopsis</taxon>
    </lineage>
</organism>
<dbReference type="Proteomes" id="UP000010384">
    <property type="component" value="Chromosome"/>
</dbReference>
<protein>
    <recommendedName>
        <fullName evidence="5">Outer membrane protein beta-barrel domain-containing protein</fullName>
    </recommendedName>
</protein>
<dbReference type="KEGG" id="cthe:Chro_2666"/>
<dbReference type="AlphaFoldDB" id="K9TZX7"/>
<dbReference type="InParanoid" id="K9TZX7"/>
<evidence type="ECO:0008006" key="5">
    <source>
        <dbReference type="Google" id="ProtNLM"/>
    </source>
</evidence>
<dbReference type="PATRIC" id="fig|251229.3.peg.3119"/>
<dbReference type="EMBL" id="CP003597">
    <property type="protein sequence ID" value="AFY88140.1"/>
    <property type="molecule type" value="Genomic_DNA"/>
</dbReference>
<dbReference type="SUPFAM" id="SSF56925">
    <property type="entry name" value="OMPA-like"/>
    <property type="match status" value="1"/>
</dbReference>
<dbReference type="STRING" id="251229.Chro_2666"/>
<keyword evidence="4" id="KW-1185">Reference proteome</keyword>
<dbReference type="HOGENOM" id="CLU_063860_1_0_3"/>
<sequence length="266" mass="27050">MNVKFFHSTAIVFSFATVVAVASELPASAQTANPKISTSAAALKDRLRVNTIAQADPTYPSTQPSTPTTDPTYPSTQPSTPTTDPTYPSTQPSTPTTDPTTPTTEPTTPTEPPATNPDPIEPGSSTRGGSSYVGVGANIGIDGSTALGDTNFTVISKIGLTNAVSARPSVIIGDNTTILIPVTYDFNLQPTGIDTGSEAGSIFAPYVGGGLGISTGDDSDVGPMLTAGVDVPIGEQFTANVGANVGFLDDTEVGIQIGVGYNFAGF</sequence>
<dbReference type="eggNOG" id="COG2335">
    <property type="taxonomic scope" value="Bacteria"/>
</dbReference>
<dbReference type="InterPro" id="IPR011250">
    <property type="entry name" value="OMP/PagP_B-barrel"/>
</dbReference>
<evidence type="ECO:0000256" key="1">
    <source>
        <dbReference type="SAM" id="MobiDB-lite"/>
    </source>
</evidence>
<feature type="compositionally biased region" description="Pro residues" evidence="1">
    <location>
        <begin position="109"/>
        <end position="120"/>
    </location>
</feature>
<dbReference type="RefSeq" id="WP_015154687.1">
    <property type="nucleotide sequence ID" value="NC_019695.1"/>
</dbReference>